<dbReference type="InterPro" id="IPR011032">
    <property type="entry name" value="GroES-like_sf"/>
</dbReference>
<evidence type="ECO:0000256" key="5">
    <source>
        <dbReference type="ARBA" id="ARBA00023002"/>
    </source>
</evidence>
<dbReference type="InterPro" id="IPR020843">
    <property type="entry name" value="ER"/>
</dbReference>
<dbReference type="Proteomes" id="UP000490939">
    <property type="component" value="Unassembled WGS sequence"/>
</dbReference>
<evidence type="ECO:0000259" key="6">
    <source>
        <dbReference type="SMART" id="SM00829"/>
    </source>
</evidence>
<dbReference type="Pfam" id="PF08240">
    <property type="entry name" value="ADH_N"/>
    <property type="match status" value="1"/>
</dbReference>
<dbReference type="EMBL" id="WNWR01000382">
    <property type="protein sequence ID" value="KAE9980632.1"/>
    <property type="molecule type" value="Genomic_DNA"/>
</dbReference>
<sequence length="325" mass="34640">MGDTGETMKAVRFHGKGDLRYEQIPVPAVGKDQTIMGRYLWNSGIVESVGEDVTKYKKGDRVVIQPIIYDNTCGACQAGQINCCYKGGFVGLSGLGGGLADFIVLDQTFLYHLPDNIPLQIGALIEPLAVAWHAVNMSGFEPGQSVLILGGGPIGLAVLQTLLAKGATKIIVSEPSPARKSFALSFGATHVLDPTTTDIVSTCLSLCENQGVHIVFDAAGVQSGLDTAIDAVRARGTIVNIAVWEKPCTIQPNKFVFKERRYMGIATYVGGDFEEVIAAIGSGRMKPGGMITKRIRLEEVEKEGFEALIRDKAGQVKILVEVGGG</sequence>
<comment type="similarity">
    <text evidence="2">Belongs to the zinc-containing alcohol dehydrogenase family.</text>
</comment>
<evidence type="ECO:0000256" key="4">
    <source>
        <dbReference type="ARBA" id="ARBA00022833"/>
    </source>
</evidence>
<comment type="caution">
    <text evidence="7">The sequence shown here is derived from an EMBL/GenBank/DDBJ whole genome shotgun (WGS) entry which is preliminary data.</text>
</comment>
<dbReference type="SUPFAM" id="SSF51735">
    <property type="entry name" value="NAD(P)-binding Rossmann-fold domains"/>
    <property type="match status" value="1"/>
</dbReference>
<gene>
    <name evidence="7" type="ORF">EG327_006511</name>
</gene>
<proteinExistence type="inferred from homology"/>
<organism evidence="7 8">
    <name type="scientific">Venturia inaequalis</name>
    <name type="common">Apple scab fungus</name>
    <dbReference type="NCBI Taxonomy" id="5025"/>
    <lineage>
        <taxon>Eukaryota</taxon>
        <taxon>Fungi</taxon>
        <taxon>Dikarya</taxon>
        <taxon>Ascomycota</taxon>
        <taxon>Pezizomycotina</taxon>
        <taxon>Dothideomycetes</taxon>
        <taxon>Pleosporomycetidae</taxon>
        <taxon>Venturiales</taxon>
        <taxon>Venturiaceae</taxon>
        <taxon>Venturia</taxon>
    </lineage>
</organism>
<protein>
    <recommendedName>
        <fullName evidence="6">Enoyl reductase (ER) domain-containing protein</fullName>
    </recommendedName>
</protein>
<dbReference type="Gene3D" id="3.90.180.10">
    <property type="entry name" value="Medium-chain alcohol dehydrogenases, catalytic domain"/>
    <property type="match status" value="1"/>
</dbReference>
<feature type="domain" description="Enoyl reductase (ER)" evidence="6">
    <location>
        <begin position="17"/>
        <end position="318"/>
    </location>
</feature>
<reference evidence="7 8" key="1">
    <citation type="submission" date="2019-07" db="EMBL/GenBank/DDBJ databases">
        <title>Venturia inaequalis Genome Resource.</title>
        <authorList>
            <person name="Lichtner F.J."/>
        </authorList>
    </citation>
    <scope>NUCLEOTIDE SEQUENCE [LARGE SCALE GENOMIC DNA]</scope>
    <source>
        <strain evidence="7 8">DMI_063113</strain>
    </source>
</reference>
<dbReference type="InterPro" id="IPR013149">
    <property type="entry name" value="ADH-like_C"/>
</dbReference>
<dbReference type="CDD" id="cd08233">
    <property type="entry name" value="butanediol_DH_like"/>
    <property type="match status" value="1"/>
</dbReference>
<dbReference type="InterPro" id="IPR013154">
    <property type="entry name" value="ADH-like_N"/>
</dbReference>
<dbReference type="GO" id="GO:0034079">
    <property type="term" value="P:butanediol biosynthetic process"/>
    <property type="evidence" value="ECO:0007669"/>
    <property type="project" value="TreeGrafter"/>
</dbReference>
<dbReference type="GO" id="GO:0005737">
    <property type="term" value="C:cytoplasm"/>
    <property type="evidence" value="ECO:0007669"/>
    <property type="project" value="TreeGrafter"/>
</dbReference>
<accession>A0A8H3V405</accession>
<evidence type="ECO:0000256" key="2">
    <source>
        <dbReference type="ARBA" id="ARBA00008072"/>
    </source>
</evidence>
<keyword evidence="3" id="KW-0479">Metal-binding</keyword>
<dbReference type="Gene3D" id="3.40.50.720">
    <property type="entry name" value="NAD(P)-binding Rossmann-like Domain"/>
    <property type="match status" value="1"/>
</dbReference>
<dbReference type="GO" id="GO:0046872">
    <property type="term" value="F:metal ion binding"/>
    <property type="evidence" value="ECO:0007669"/>
    <property type="project" value="UniProtKB-KW"/>
</dbReference>
<evidence type="ECO:0000313" key="7">
    <source>
        <dbReference type="EMBL" id="KAE9980632.1"/>
    </source>
</evidence>
<name>A0A8H3V405_VENIN</name>
<dbReference type="PANTHER" id="PTHR43161:SF23">
    <property type="entry name" value="(R,R)-BUTANEDIOL DEHYDROGENASE-RELATED"/>
    <property type="match status" value="1"/>
</dbReference>
<dbReference type="InterPro" id="IPR036291">
    <property type="entry name" value="NAD(P)-bd_dom_sf"/>
</dbReference>
<keyword evidence="4" id="KW-0862">Zinc</keyword>
<dbReference type="SUPFAM" id="SSF50129">
    <property type="entry name" value="GroES-like"/>
    <property type="match status" value="1"/>
</dbReference>
<dbReference type="SMART" id="SM00829">
    <property type="entry name" value="PKS_ER"/>
    <property type="match status" value="1"/>
</dbReference>
<dbReference type="Pfam" id="PF00107">
    <property type="entry name" value="ADH_zinc_N"/>
    <property type="match status" value="1"/>
</dbReference>
<dbReference type="GO" id="GO:0000721">
    <property type="term" value="F:(R,R)-butanediol dehydrogenase activity"/>
    <property type="evidence" value="ECO:0007669"/>
    <property type="project" value="TreeGrafter"/>
</dbReference>
<keyword evidence="5" id="KW-0560">Oxidoreductase</keyword>
<evidence type="ECO:0000256" key="3">
    <source>
        <dbReference type="ARBA" id="ARBA00022723"/>
    </source>
</evidence>
<dbReference type="PANTHER" id="PTHR43161">
    <property type="entry name" value="SORBITOL DEHYDROGENASE"/>
    <property type="match status" value="1"/>
</dbReference>
<comment type="cofactor">
    <cofactor evidence="1">
        <name>Zn(2+)</name>
        <dbReference type="ChEBI" id="CHEBI:29105"/>
    </cofactor>
</comment>
<keyword evidence="8" id="KW-1185">Reference proteome</keyword>
<evidence type="ECO:0000313" key="8">
    <source>
        <dbReference type="Proteomes" id="UP000490939"/>
    </source>
</evidence>
<dbReference type="AlphaFoldDB" id="A0A8H3V405"/>
<evidence type="ECO:0000256" key="1">
    <source>
        <dbReference type="ARBA" id="ARBA00001947"/>
    </source>
</evidence>